<organism evidence="2 3">
    <name type="scientific">Thalassobaculum litoreum DSM 18839</name>
    <dbReference type="NCBI Taxonomy" id="1123362"/>
    <lineage>
        <taxon>Bacteria</taxon>
        <taxon>Pseudomonadati</taxon>
        <taxon>Pseudomonadota</taxon>
        <taxon>Alphaproteobacteria</taxon>
        <taxon>Rhodospirillales</taxon>
        <taxon>Thalassobaculaceae</taxon>
        <taxon>Thalassobaculum</taxon>
    </lineage>
</organism>
<accession>A0A8G2BMX5</accession>
<protein>
    <submittedName>
        <fullName evidence="2">Uncharacterized protein</fullName>
    </submittedName>
</protein>
<dbReference type="Proteomes" id="UP000198615">
    <property type="component" value="Unassembled WGS sequence"/>
</dbReference>
<gene>
    <name evidence="2" type="ORF">SAMN05660686_05040</name>
</gene>
<proteinExistence type="predicted"/>
<dbReference type="RefSeq" id="WP_093154826.1">
    <property type="nucleotide sequence ID" value="NZ_FNBW01000038.1"/>
</dbReference>
<evidence type="ECO:0000256" key="1">
    <source>
        <dbReference type="SAM" id="MobiDB-lite"/>
    </source>
</evidence>
<feature type="compositionally biased region" description="Basic and acidic residues" evidence="1">
    <location>
        <begin position="163"/>
        <end position="178"/>
    </location>
</feature>
<evidence type="ECO:0000313" key="3">
    <source>
        <dbReference type="Proteomes" id="UP000198615"/>
    </source>
</evidence>
<evidence type="ECO:0000313" key="2">
    <source>
        <dbReference type="EMBL" id="SDG61894.1"/>
    </source>
</evidence>
<reference evidence="2 3" key="1">
    <citation type="submission" date="2016-10" db="EMBL/GenBank/DDBJ databases">
        <authorList>
            <person name="Varghese N."/>
            <person name="Submissions S."/>
        </authorList>
    </citation>
    <scope>NUCLEOTIDE SEQUENCE [LARGE SCALE GENOMIC DNA]</scope>
    <source>
        <strain evidence="2 3">DSM 18839</strain>
    </source>
</reference>
<dbReference type="AlphaFoldDB" id="A0A8G2BMX5"/>
<keyword evidence="3" id="KW-1185">Reference proteome</keyword>
<name>A0A8G2BMX5_9PROT</name>
<comment type="caution">
    <text evidence="2">The sequence shown here is derived from an EMBL/GenBank/DDBJ whole genome shotgun (WGS) entry which is preliminary data.</text>
</comment>
<feature type="region of interest" description="Disordered" evidence="1">
    <location>
        <begin position="142"/>
        <end position="178"/>
    </location>
</feature>
<dbReference type="EMBL" id="FNBW01000038">
    <property type="protein sequence ID" value="SDG61894.1"/>
    <property type="molecule type" value="Genomic_DNA"/>
</dbReference>
<sequence>MATKKQKHEDIDASDVPLDAFDEGGLFAFDARPVVRNWPVGIRVPVGPGQFRIHEIRLDLQYLDMNEYHELYERVTAFAAAGGKLGDPLADPLYPHLRGWSGIAAQGKGALGYSDAAKSQLLSDPRIRGAVLEATMKMVLGIEEKNSETPPEDGQPQAGGPNRAERRAAEAKSRKATG</sequence>